<feature type="transmembrane region" description="Helical" evidence="12">
    <location>
        <begin position="945"/>
        <end position="969"/>
    </location>
</feature>
<dbReference type="SUPFAM" id="SSF90123">
    <property type="entry name" value="ABC transporter transmembrane region"/>
    <property type="match status" value="2"/>
</dbReference>
<dbReference type="Pfam" id="PF00005">
    <property type="entry name" value="ABC_tran"/>
    <property type="match status" value="2"/>
</dbReference>
<feature type="region of interest" description="Disordered" evidence="11">
    <location>
        <begin position="1117"/>
        <end position="1141"/>
    </location>
</feature>
<evidence type="ECO:0000256" key="4">
    <source>
        <dbReference type="ARBA" id="ARBA00022692"/>
    </source>
</evidence>
<feature type="region of interest" description="Disordered" evidence="11">
    <location>
        <begin position="712"/>
        <end position="771"/>
    </location>
</feature>
<evidence type="ECO:0000313" key="15">
    <source>
        <dbReference type="Proteomes" id="UP000694866"/>
    </source>
</evidence>
<keyword evidence="7" id="KW-0067">ATP-binding</keyword>
<keyword evidence="15" id="KW-1185">Reference proteome</keyword>
<keyword evidence="3" id="KW-0813">Transport</keyword>
<dbReference type="OrthoDB" id="6500128at2759"/>
<evidence type="ECO:0000256" key="8">
    <source>
        <dbReference type="ARBA" id="ARBA00022989"/>
    </source>
</evidence>
<dbReference type="PROSITE" id="PS50893">
    <property type="entry name" value="ABC_TRANSPORTER_2"/>
    <property type="match status" value="2"/>
</dbReference>
<feature type="transmembrane region" description="Helical" evidence="12">
    <location>
        <begin position="858"/>
        <end position="877"/>
    </location>
</feature>
<feature type="domain" description="ABC transporter" evidence="13">
    <location>
        <begin position="489"/>
        <end position="709"/>
    </location>
</feature>
<comment type="similarity">
    <text evidence="2">Belongs to the ABC transporter superfamily. ABCC family. Conjugate transporter (TC 3.A.1.208) subfamily.</text>
</comment>
<feature type="domain" description="ABC transmembrane type-1" evidence="14">
    <location>
        <begin position="801"/>
        <end position="1096"/>
    </location>
</feature>
<keyword evidence="4 12" id="KW-0812">Transmembrane</keyword>
<protein>
    <submittedName>
        <fullName evidence="16">Multidrug resistance-associated protein 5</fullName>
    </submittedName>
</protein>
<organism evidence="15 16">
    <name type="scientific">Fopius arisanus</name>
    <dbReference type="NCBI Taxonomy" id="64838"/>
    <lineage>
        <taxon>Eukaryota</taxon>
        <taxon>Metazoa</taxon>
        <taxon>Ecdysozoa</taxon>
        <taxon>Arthropoda</taxon>
        <taxon>Hexapoda</taxon>
        <taxon>Insecta</taxon>
        <taxon>Pterygota</taxon>
        <taxon>Neoptera</taxon>
        <taxon>Endopterygota</taxon>
        <taxon>Hymenoptera</taxon>
        <taxon>Apocrita</taxon>
        <taxon>Ichneumonoidea</taxon>
        <taxon>Braconidae</taxon>
        <taxon>Opiinae</taxon>
        <taxon>Fopius</taxon>
    </lineage>
</organism>
<dbReference type="Pfam" id="PF00664">
    <property type="entry name" value="ABC_membrane"/>
    <property type="match status" value="2"/>
</dbReference>
<dbReference type="PROSITE" id="PS50929">
    <property type="entry name" value="ABC_TM1F"/>
    <property type="match status" value="2"/>
</dbReference>
<dbReference type="SMART" id="SM00382">
    <property type="entry name" value="AAA"/>
    <property type="match status" value="2"/>
</dbReference>
<dbReference type="InterPro" id="IPR003439">
    <property type="entry name" value="ABC_transporter-like_ATP-bd"/>
</dbReference>
<dbReference type="CDD" id="cd18592">
    <property type="entry name" value="ABC_6TM_MRP5_8_9_D1"/>
    <property type="match status" value="1"/>
</dbReference>
<keyword evidence="10" id="KW-0325">Glycoprotein</keyword>
<keyword evidence="9 12" id="KW-0472">Membrane</keyword>
<dbReference type="PANTHER" id="PTHR24223">
    <property type="entry name" value="ATP-BINDING CASSETTE SUB-FAMILY C"/>
    <property type="match status" value="1"/>
</dbReference>
<dbReference type="FunFam" id="1.20.1560.10:FF:000012">
    <property type="entry name" value="ATP binding cassette subfamily C member 5"/>
    <property type="match status" value="1"/>
</dbReference>
<dbReference type="KEGG" id="fas:105269629"/>
<keyword evidence="5" id="KW-0677">Repeat</keyword>
<dbReference type="InterPro" id="IPR036640">
    <property type="entry name" value="ABC1_TM_sf"/>
</dbReference>
<evidence type="ECO:0000256" key="9">
    <source>
        <dbReference type="ARBA" id="ARBA00023136"/>
    </source>
</evidence>
<comment type="subcellular location">
    <subcellularLocation>
        <location evidence="1">Endomembrane system</location>
        <topology evidence="1">Multi-pass membrane protein</topology>
    </subcellularLocation>
</comment>
<evidence type="ECO:0000256" key="10">
    <source>
        <dbReference type="ARBA" id="ARBA00023180"/>
    </source>
</evidence>
<dbReference type="GeneID" id="105269629"/>
<evidence type="ECO:0000256" key="12">
    <source>
        <dbReference type="SAM" id="Phobius"/>
    </source>
</evidence>
<accession>A0A9R1U5N3</accession>
<sequence>MESHEIDKNSSLFGFNLHKDDDNRHNTKRPMIKNEYRKSKKLSRYSAATRNFIPFRKTDTIDNASVDNAGLCSTLFSCWLTKYLWRAYRDNGLTDLPKSSPYDCCDYNVQRLEALWNEEVVRNGLSGASFSRVTWKFIRTRTLIALLITAMSVVFGFVGSAVVMRKMLELIESPDGDVMTGIGWVLVLFLMDGLKVLLQCWAWIMSYRTAQRFKAAFIATMYRKLIRTSNLGNKDSGKFINMMSADGQQIYDLCQYSPLFCISPVVTILIVIYILCILSPMALVGFLFFLLFYPLQYCISRLIGYLKRKSVKASDDRISAFNEILNGIKLIKMYAWEDPFSENLLAIRSKEKALLEKMTMARSYGSAFSNTITLVSAIVTFLGHVAGGNNLTSAQAFPFVLMFNTLIRHMISFFEVGTSTLVNSRVSFARMKDVLSMPENHYSIHKPILKNQAVSIINGTFSCDFDGGSLDRKNGKGRKNSSKETDPEDEALEIPLIPKRIDILSDITFEAAKKRLIGICGNVGSGKSSLLRAALGQLRITTGKLSRDGSCAYVSQQAWIINATFKENIIFGNGFDAQRYYAAINLCELQEDLEMLPAADDTEIGERGVNLSGGQKQRIALARAFYANRDIYFLDDPLSAVDVNVGRCIFENLIIHALSDKTIIFVTHQVSYLSRCDEIYMLNNGRIVEFGAHTHLVKAGKEYAAMVRSISTNSTSSGGESEEIDQENQSSRKSGVNEDRETNSVCPTSLESPTKILHQKEKEAPRENATLIKPEAKGQGSIKLHTYRNYIKAIGGYTVSLFVILTIFFNVAASTFSTWWLANWIKAGGGGANVTINNKTTSSTNIIDNPDLYFYESVYGGCFIAIIIMGFIRGFVVTQTTLRASTKLHNKLFKRIISASMEFFETTTRGRLQSVFTRDIEELDVHLPLALESVLSSMIHGPLHILIVCAIYPYLSFVFVFLTIGFYYITKIFRTVLRDIQRMESASRAPILSHATATLQGLDTIHAFEKEFEFIEGFYSKVDVNGASNLLNNIAMRWSTVRFDALSVTAYAATGLMMILLKDQVSPAMAGLALSFCGQMTGFIQYTIRTMYQTELKFISVERIGSYLHFLKKGEDDNTKDDSKDNSYDNKKGSGPRDDRSLEGAIEFDDVCLRYRDNLPVVLEGVSFRVEAGEKLGIAGRTGSGKSSVIAALFRIVELSGGCIRIGGVDISTVHLRELRKGLSIIPQDPMIFSGTIRFNLDPENQRSDEEIWMALERTKLKDKVRVMSGQLEAVIDSGGTSLSMGERQLLCLARAILRRNKILILDEATASVDPRTEAIVQKTIQQEFSDCTILTIAHRLQTILSCDRILVMDAGAIVEMGTPDDLLNNSNSVFSNMLATAQKRYQ</sequence>
<dbReference type="InterPro" id="IPR011527">
    <property type="entry name" value="ABC1_TM_dom"/>
</dbReference>
<feature type="transmembrane region" description="Helical" evidence="12">
    <location>
        <begin position="793"/>
        <end position="813"/>
    </location>
</feature>
<evidence type="ECO:0000259" key="14">
    <source>
        <dbReference type="PROSITE" id="PS50929"/>
    </source>
</evidence>
<keyword evidence="6" id="KW-0547">Nucleotide-binding</keyword>
<evidence type="ECO:0000256" key="7">
    <source>
        <dbReference type="ARBA" id="ARBA00022840"/>
    </source>
</evidence>
<evidence type="ECO:0000256" key="11">
    <source>
        <dbReference type="SAM" id="MobiDB-lite"/>
    </source>
</evidence>
<dbReference type="GO" id="GO:0016887">
    <property type="term" value="F:ATP hydrolysis activity"/>
    <property type="evidence" value="ECO:0007669"/>
    <property type="project" value="InterPro"/>
</dbReference>
<dbReference type="InterPro" id="IPR050173">
    <property type="entry name" value="ABC_transporter_C-like"/>
</dbReference>
<dbReference type="FunFam" id="3.40.50.300:FF:000997">
    <property type="entry name" value="Multidrug resistance-associated protein 1"/>
    <property type="match status" value="1"/>
</dbReference>
<dbReference type="CDD" id="cd03250">
    <property type="entry name" value="ABCC_MRP_domain1"/>
    <property type="match status" value="1"/>
</dbReference>
<feature type="transmembrane region" description="Helical" evidence="12">
    <location>
        <begin position="182"/>
        <end position="204"/>
    </location>
</feature>
<evidence type="ECO:0000313" key="16">
    <source>
        <dbReference type="RefSeq" id="XP_011308333.1"/>
    </source>
</evidence>
<keyword evidence="8 12" id="KW-1133">Transmembrane helix</keyword>
<name>A0A9R1U5N3_9HYME</name>
<dbReference type="Proteomes" id="UP000694866">
    <property type="component" value="Unplaced"/>
</dbReference>
<dbReference type="Gene3D" id="3.40.50.300">
    <property type="entry name" value="P-loop containing nucleotide triphosphate hydrolases"/>
    <property type="match status" value="2"/>
</dbReference>
<reference evidence="16" key="1">
    <citation type="submission" date="2025-08" db="UniProtKB">
        <authorList>
            <consortium name="RefSeq"/>
        </authorList>
    </citation>
    <scope>IDENTIFICATION</scope>
</reference>
<dbReference type="Gene3D" id="1.20.1560.10">
    <property type="entry name" value="ABC transporter type 1, transmembrane domain"/>
    <property type="match status" value="2"/>
</dbReference>
<dbReference type="InterPro" id="IPR017871">
    <property type="entry name" value="ABC_transporter-like_CS"/>
</dbReference>
<dbReference type="GO" id="GO:0016020">
    <property type="term" value="C:membrane"/>
    <property type="evidence" value="ECO:0007669"/>
    <property type="project" value="InterPro"/>
</dbReference>
<dbReference type="SUPFAM" id="SSF52540">
    <property type="entry name" value="P-loop containing nucleoside triphosphate hydrolases"/>
    <property type="match status" value="2"/>
</dbReference>
<dbReference type="CDD" id="cd03244">
    <property type="entry name" value="ABCC_MRP_domain2"/>
    <property type="match status" value="1"/>
</dbReference>
<feature type="transmembrane region" description="Helical" evidence="12">
    <location>
        <begin position="281"/>
        <end position="299"/>
    </location>
</feature>
<dbReference type="CDD" id="cd18599">
    <property type="entry name" value="ABC_6TM_MRP5_8_9_D2"/>
    <property type="match status" value="1"/>
</dbReference>
<dbReference type="RefSeq" id="XP_011308333.1">
    <property type="nucleotide sequence ID" value="XM_011310031.1"/>
</dbReference>
<dbReference type="GO" id="GO:0012505">
    <property type="term" value="C:endomembrane system"/>
    <property type="evidence" value="ECO:0007669"/>
    <property type="project" value="UniProtKB-SubCell"/>
</dbReference>
<evidence type="ECO:0000256" key="2">
    <source>
        <dbReference type="ARBA" id="ARBA00009726"/>
    </source>
</evidence>
<evidence type="ECO:0000256" key="5">
    <source>
        <dbReference type="ARBA" id="ARBA00022737"/>
    </source>
</evidence>
<feature type="transmembrane region" description="Helical" evidence="12">
    <location>
        <begin position="142"/>
        <end position="162"/>
    </location>
</feature>
<feature type="compositionally biased region" description="Polar residues" evidence="11">
    <location>
        <begin position="743"/>
        <end position="752"/>
    </location>
</feature>
<evidence type="ECO:0000256" key="3">
    <source>
        <dbReference type="ARBA" id="ARBA00022448"/>
    </source>
</evidence>
<dbReference type="GO" id="GO:0140359">
    <property type="term" value="F:ABC-type transporter activity"/>
    <property type="evidence" value="ECO:0007669"/>
    <property type="project" value="InterPro"/>
</dbReference>
<dbReference type="PANTHER" id="PTHR24223:SF447">
    <property type="entry name" value="MULTIDRUG RESISTANCE-ASSOCIATED PROTEIN 5"/>
    <property type="match status" value="1"/>
</dbReference>
<dbReference type="PROSITE" id="PS00211">
    <property type="entry name" value="ABC_TRANSPORTER_1"/>
    <property type="match status" value="1"/>
</dbReference>
<gene>
    <name evidence="16" type="primary">LOC105269629</name>
</gene>
<feature type="transmembrane region" description="Helical" evidence="12">
    <location>
        <begin position="253"/>
        <end position="275"/>
    </location>
</feature>
<feature type="domain" description="ABC transmembrane type-1" evidence="14">
    <location>
        <begin position="144"/>
        <end position="419"/>
    </location>
</feature>
<feature type="transmembrane region" description="Helical" evidence="12">
    <location>
        <begin position="399"/>
        <end position="422"/>
    </location>
</feature>
<dbReference type="InterPro" id="IPR003593">
    <property type="entry name" value="AAA+_ATPase"/>
</dbReference>
<feature type="transmembrane region" description="Helical" evidence="12">
    <location>
        <begin position="367"/>
        <end position="387"/>
    </location>
</feature>
<proteinExistence type="inferred from homology"/>
<dbReference type="GO" id="GO:0005524">
    <property type="term" value="F:ATP binding"/>
    <property type="evidence" value="ECO:0007669"/>
    <property type="project" value="UniProtKB-KW"/>
</dbReference>
<evidence type="ECO:0000259" key="13">
    <source>
        <dbReference type="PROSITE" id="PS50893"/>
    </source>
</evidence>
<evidence type="ECO:0000256" key="1">
    <source>
        <dbReference type="ARBA" id="ARBA00004127"/>
    </source>
</evidence>
<dbReference type="FunFam" id="1.20.1560.10:FF:000015">
    <property type="entry name" value="multidrug resistance-associated protein 5 isoform X1"/>
    <property type="match status" value="1"/>
</dbReference>
<feature type="domain" description="ABC transporter" evidence="13">
    <location>
        <begin position="1146"/>
        <end position="1380"/>
    </location>
</feature>
<evidence type="ECO:0000256" key="6">
    <source>
        <dbReference type="ARBA" id="ARBA00022741"/>
    </source>
</evidence>
<dbReference type="InterPro" id="IPR027417">
    <property type="entry name" value="P-loop_NTPase"/>
</dbReference>
<dbReference type="FunFam" id="3.40.50.300:FF:000163">
    <property type="entry name" value="Multidrug resistance-associated protein member 4"/>
    <property type="match status" value="1"/>
</dbReference>